<dbReference type="PANTHER" id="PTHR42928:SF5">
    <property type="entry name" value="BLR1237 PROTEIN"/>
    <property type="match status" value="1"/>
</dbReference>
<dbReference type="Proteomes" id="UP001526430">
    <property type="component" value="Unassembled WGS sequence"/>
</dbReference>
<gene>
    <name evidence="3" type="ORF">OF850_23025</name>
</gene>
<dbReference type="Pfam" id="PF03401">
    <property type="entry name" value="TctC"/>
    <property type="match status" value="1"/>
</dbReference>
<dbReference type="Gene3D" id="3.40.190.10">
    <property type="entry name" value="Periplasmic binding protein-like II"/>
    <property type="match status" value="1"/>
</dbReference>
<feature type="signal peptide" evidence="2">
    <location>
        <begin position="1"/>
        <end position="22"/>
    </location>
</feature>
<organism evidence="3 4">
    <name type="scientific">Sabulicella glaciei</name>
    <dbReference type="NCBI Taxonomy" id="2984948"/>
    <lineage>
        <taxon>Bacteria</taxon>
        <taxon>Pseudomonadati</taxon>
        <taxon>Pseudomonadota</taxon>
        <taxon>Alphaproteobacteria</taxon>
        <taxon>Acetobacterales</taxon>
        <taxon>Acetobacteraceae</taxon>
        <taxon>Sabulicella</taxon>
    </lineage>
</organism>
<dbReference type="InterPro" id="IPR005064">
    <property type="entry name" value="BUG"/>
</dbReference>
<evidence type="ECO:0000313" key="4">
    <source>
        <dbReference type="Proteomes" id="UP001526430"/>
    </source>
</evidence>
<dbReference type="SUPFAM" id="SSF53850">
    <property type="entry name" value="Periplasmic binding protein-like II"/>
    <property type="match status" value="1"/>
</dbReference>
<sequence>MKMLRRALLSAATSFGTGLVGGAVLHAPQIARAQQMAAGTAGAWPGERPIQIIVPFPPGGGTDINIRAMISHFERHLPGARFIVINRPGAGAEVGYTAMAQAAPDGYTMGTVITPSLQTISIERQPRYRLEDFAFLGSIVEDPSGFHVAPSSPLRTVAELVSYARANPGAVSVGTAGIGSDDHLLMIALDRAAGIRLNHIPFTGQAPTVTALIGGHIQVASMNMGESVALIREGRVRPLATAGSERFAMTPEVPTFREAGYALDTGVVRSLVVPAPTPPEIQARLASMIAATMHDPAWRAEADRLFIPLRYRDAEETRALVFREAEALRAIWQQRPWRDG</sequence>
<proteinExistence type="inferred from homology"/>
<dbReference type="CDD" id="cd07012">
    <property type="entry name" value="PBP2_Bug_TTT"/>
    <property type="match status" value="1"/>
</dbReference>
<keyword evidence="4" id="KW-1185">Reference proteome</keyword>
<accession>A0ABT3P237</accession>
<dbReference type="PIRSF" id="PIRSF017082">
    <property type="entry name" value="YflP"/>
    <property type="match status" value="1"/>
</dbReference>
<dbReference type="PANTHER" id="PTHR42928">
    <property type="entry name" value="TRICARBOXYLATE-BINDING PROTEIN"/>
    <property type="match status" value="1"/>
</dbReference>
<dbReference type="EMBL" id="JAPFQI010000039">
    <property type="protein sequence ID" value="MCW8088456.1"/>
    <property type="molecule type" value="Genomic_DNA"/>
</dbReference>
<dbReference type="InterPro" id="IPR006311">
    <property type="entry name" value="TAT_signal"/>
</dbReference>
<reference evidence="3 4" key="1">
    <citation type="submission" date="2022-10" db="EMBL/GenBank/DDBJ databases">
        <title>Roseococcus glaciei nov., sp. nov., isolated from glacier.</title>
        <authorList>
            <person name="Liu Q."/>
            <person name="Xin Y.-H."/>
        </authorList>
    </citation>
    <scope>NUCLEOTIDE SEQUENCE [LARGE SCALE GENOMIC DNA]</scope>
    <source>
        <strain evidence="3 4">MDT2-1-1</strain>
    </source>
</reference>
<comment type="caution">
    <text evidence="3">The sequence shown here is derived from an EMBL/GenBank/DDBJ whole genome shotgun (WGS) entry which is preliminary data.</text>
</comment>
<dbReference type="Gene3D" id="3.40.190.150">
    <property type="entry name" value="Bordetella uptake gene, domain 1"/>
    <property type="match status" value="1"/>
</dbReference>
<dbReference type="InterPro" id="IPR042100">
    <property type="entry name" value="Bug_dom1"/>
</dbReference>
<evidence type="ECO:0000256" key="2">
    <source>
        <dbReference type="SAM" id="SignalP"/>
    </source>
</evidence>
<protein>
    <submittedName>
        <fullName evidence="3">Tripartite tricarboxylate transporter substrate binding protein</fullName>
    </submittedName>
</protein>
<evidence type="ECO:0000313" key="3">
    <source>
        <dbReference type="EMBL" id="MCW8088456.1"/>
    </source>
</evidence>
<comment type="similarity">
    <text evidence="1">Belongs to the UPF0065 (bug) family.</text>
</comment>
<name>A0ABT3P237_9PROT</name>
<dbReference type="PROSITE" id="PS51318">
    <property type="entry name" value="TAT"/>
    <property type="match status" value="1"/>
</dbReference>
<feature type="chain" id="PRO_5046821680" evidence="2">
    <location>
        <begin position="23"/>
        <end position="340"/>
    </location>
</feature>
<evidence type="ECO:0000256" key="1">
    <source>
        <dbReference type="ARBA" id="ARBA00006987"/>
    </source>
</evidence>
<keyword evidence="2" id="KW-0732">Signal</keyword>